<dbReference type="Gene3D" id="3.30.530.20">
    <property type="match status" value="1"/>
</dbReference>
<evidence type="ECO:0000313" key="2">
    <source>
        <dbReference type="Proteomes" id="UP000247892"/>
    </source>
</evidence>
<dbReference type="CDD" id="cd07812">
    <property type="entry name" value="SRPBCC"/>
    <property type="match status" value="1"/>
</dbReference>
<dbReference type="EMBL" id="MASU01000005">
    <property type="protein sequence ID" value="PXY35911.1"/>
    <property type="molecule type" value="Genomic_DNA"/>
</dbReference>
<dbReference type="RefSeq" id="WP_110335917.1">
    <property type="nucleotide sequence ID" value="NZ_JBHVKT010000016.1"/>
</dbReference>
<dbReference type="Proteomes" id="UP000247892">
    <property type="component" value="Unassembled WGS sequence"/>
</dbReference>
<evidence type="ECO:0000313" key="1">
    <source>
        <dbReference type="EMBL" id="PXY35911.1"/>
    </source>
</evidence>
<reference evidence="1 2" key="1">
    <citation type="submission" date="2016-07" db="EMBL/GenBank/DDBJ databases">
        <title>Draft genome sequence of Prauserella sp. YIM 121212, isolated from alkaline soil.</title>
        <authorList>
            <person name="Ruckert C."/>
            <person name="Albersmeier A."/>
            <person name="Jiang C.-L."/>
            <person name="Jiang Y."/>
            <person name="Kalinowski J."/>
            <person name="Schneider O."/>
            <person name="Winkler A."/>
            <person name="Zotchev S.B."/>
        </authorList>
    </citation>
    <scope>NUCLEOTIDE SEQUENCE [LARGE SCALE GENOMIC DNA]</scope>
    <source>
        <strain evidence="1 2">YIM 121212</strain>
    </source>
</reference>
<accession>A0A318LNG5</accession>
<dbReference type="InterPro" id="IPR019587">
    <property type="entry name" value="Polyketide_cyclase/dehydratase"/>
</dbReference>
<dbReference type="Pfam" id="PF10604">
    <property type="entry name" value="Polyketide_cyc2"/>
    <property type="match status" value="1"/>
</dbReference>
<proteinExistence type="predicted"/>
<comment type="caution">
    <text evidence="1">The sequence shown here is derived from an EMBL/GenBank/DDBJ whole genome shotgun (WGS) entry which is preliminary data.</text>
</comment>
<protein>
    <submittedName>
        <fullName evidence="1">Polyketide cyclase</fullName>
    </submittedName>
</protein>
<organism evidence="1 2">
    <name type="scientific">Prauserella flavalba</name>
    <dbReference type="NCBI Taxonomy" id="1477506"/>
    <lineage>
        <taxon>Bacteria</taxon>
        <taxon>Bacillati</taxon>
        <taxon>Actinomycetota</taxon>
        <taxon>Actinomycetes</taxon>
        <taxon>Pseudonocardiales</taxon>
        <taxon>Pseudonocardiaceae</taxon>
        <taxon>Prauserella</taxon>
    </lineage>
</organism>
<name>A0A318LNG5_9PSEU</name>
<dbReference type="SUPFAM" id="SSF55961">
    <property type="entry name" value="Bet v1-like"/>
    <property type="match status" value="1"/>
</dbReference>
<gene>
    <name evidence="1" type="ORF">BA062_10625</name>
</gene>
<keyword evidence="2" id="KW-1185">Reference proteome</keyword>
<dbReference type="AlphaFoldDB" id="A0A318LNG5"/>
<sequence length="153" mass="16650">MIGVSRVMPVPPDQVFGVLADGWSYAGWVVGNAHIRKVDPDWPAEGSRIHHSAGMWPVQVPDTSTVVAVRRDELLELDARLWVLGRARVRFTLRPEEDGSTRVIMEEQAVSGPAGLVPAAGQALLLKPRNAESLARLADMVVARASRRSTPQA</sequence>
<dbReference type="InterPro" id="IPR023393">
    <property type="entry name" value="START-like_dom_sf"/>
</dbReference>
<dbReference type="OrthoDB" id="4483486at2"/>